<reference evidence="1 2" key="1">
    <citation type="journal article" date="2022" name="New Phytol.">
        <title>Ecological generalism drives hyperdiversity of secondary metabolite gene clusters in xylarialean endophytes.</title>
        <authorList>
            <person name="Franco M.E.E."/>
            <person name="Wisecaver J.H."/>
            <person name="Arnold A.E."/>
            <person name="Ju Y.M."/>
            <person name="Slot J.C."/>
            <person name="Ahrendt S."/>
            <person name="Moore L.P."/>
            <person name="Eastman K.E."/>
            <person name="Scott K."/>
            <person name="Konkel Z."/>
            <person name="Mondo S.J."/>
            <person name="Kuo A."/>
            <person name="Hayes R.D."/>
            <person name="Haridas S."/>
            <person name="Andreopoulos B."/>
            <person name="Riley R."/>
            <person name="LaButti K."/>
            <person name="Pangilinan J."/>
            <person name="Lipzen A."/>
            <person name="Amirebrahimi M."/>
            <person name="Yan J."/>
            <person name="Adam C."/>
            <person name="Keymanesh K."/>
            <person name="Ng V."/>
            <person name="Louie K."/>
            <person name="Northen T."/>
            <person name="Drula E."/>
            <person name="Henrissat B."/>
            <person name="Hsieh H.M."/>
            <person name="Youens-Clark K."/>
            <person name="Lutzoni F."/>
            <person name="Miadlikowska J."/>
            <person name="Eastwood D.C."/>
            <person name="Hamelin R.C."/>
            <person name="Grigoriev I.V."/>
            <person name="U'Ren J.M."/>
        </authorList>
    </citation>
    <scope>NUCLEOTIDE SEQUENCE [LARGE SCALE GENOMIC DNA]</scope>
    <source>
        <strain evidence="1 2">CBS 119005</strain>
    </source>
</reference>
<keyword evidence="2" id="KW-1185">Reference proteome</keyword>
<protein>
    <submittedName>
        <fullName evidence="1">Creatinase/aminopeptidase</fullName>
    </submittedName>
</protein>
<organism evidence="1 2">
    <name type="scientific">Hypoxylon rubiginosum</name>
    <dbReference type="NCBI Taxonomy" id="110542"/>
    <lineage>
        <taxon>Eukaryota</taxon>
        <taxon>Fungi</taxon>
        <taxon>Dikarya</taxon>
        <taxon>Ascomycota</taxon>
        <taxon>Pezizomycotina</taxon>
        <taxon>Sordariomycetes</taxon>
        <taxon>Xylariomycetidae</taxon>
        <taxon>Xylariales</taxon>
        <taxon>Hypoxylaceae</taxon>
        <taxon>Hypoxylon</taxon>
    </lineage>
</organism>
<evidence type="ECO:0000313" key="1">
    <source>
        <dbReference type="EMBL" id="KAI4864575.1"/>
    </source>
</evidence>
<comment type="caution">
    <text evidence="1">The sequence shown here is derived from an EMBL/GenBank/DDBJ whole genome shotgun (WGS) entry which is preliminary data.</text>
</comment>
<sequence length="502" mass="56338">MEDQGKKRPPFRRTKYLTSKFPRKCILLLSLFSFNFILLSRTQFLWNKESKPDIAEIQKCAIENLHADLSFLDAASPIRADEFLDRRDRLARALVASEADAFILEPGYTFQYYGNTSQTDWEPWEPEERPFLMLVLPISTAGVVTAKTAFLAPHFEEGRVRMLGIPSRESELEIVTWEEHWDPYSTLLASHLFAGLEGKRKPKVVVDEEMRDFIARGLAGAGFETRGLTPEVELVRQIKSSAEVEVLRAANTGTVAAVRAMRPCLVAGLTEDEVRDILDASLLSVGFGLFFNIVLFEEDGALPHGGFVVGKKKLTQETMVVIDVGAHYLGYSSDICRSFFIDSASQPKRACLDQLLFFFGKMRLLAQTPRLPQVEETELHAEKLKVWNIVLDAQTAAAAQFKPNNSAASIDLAARKVIEEAGYGHCFTHRLGHGIGIKAHESPYLNKWNTKVALQPGMTFTNEPGIYLEGKFGVRHEDIYLVREDGDPELLSGRRAIDPYNP</sequence>
<dbReference type="Proteomes" id="UP001497700">
    <property type="component" value="Unassembled WGS sequence"/>
</dbReference>
<proteinExistence type="predicted"/>
<accession>A0ACB9Z0S4</accession>
<evidence type="ECO:0000313" key="2">
    <source>
        <dbReference type="Proteomes" id="UP001497700"/>
    </source>
</evidence>
<name>A0ACB9Z0S4_9PEZI</name>
<dbReference type="EMBL" id="MU393484">
    <property type="protein sequence ID" value="KAI4864575.1"/>
    <property type="molecule type" value="Genomic_DNA"/>
</dbReference>
<gene>
    <name evidence="1" type="ORF">F4820DRAFT_423143</name>
</gene>